<dbReference type="InterPro" id="IPR031127">
    <property type="entry name" value="E3_UB_ligase_RBR"/>
</dbReference>
<dbReference type="InParanoid" id="A0A2P6MVK1"/>
<sequence length="436" mass="49658">MELIDHNECAVADRDLPYLNGLPASKVSDYLLGRDRSWLTDSEGDYDELDDEDLLEYLGLPHDGRTPVLLTDLLPQQNSSLISSSAFLKNSGHISSVEASDLSLDRQSLGMVDDDDVLIVKPTEEKEKQTRCFICLEDLVDCEDPTTVEGCNHVFCRTCLANYIDFKSKDAQRLYHRITLITRESPQVVRVEDINAYGISCPASDCTHVMLINELVPVAEMSSIQRFLNVSRNHTEDLERIKNLTPINEEKPRCFCGSQDIYTIRYGRLRCARCHAVLCPQCMERHPRWRECGWVRPTKGTKFEAFNYSQRVIRCPRCQMAVEKNEGCNHMTCRCGAHFCWNCGEEQELSTVYQHTGRCTTSRAEVIKLNTEQNNASQWSGLNISGRSRGHSLNALLKDSIDTSMDTPLTETKTTLIRRCRQPLRKILSILLPRTL</sequence>
<keyword evidence="7" id="KW-0833">Ubl conjugation pathway</keyword>
<evidence type="ECO:0000313" key="12">
    <source>
        <dbReference type="EMBL" id="PRP75740.1"/>
    </source>
</evidence>
<evidence type="ECO:0000256" key="7">
    <source>
        <dbReference type="ARBA" id="ARBA00022786"/>
    </source>
</evidence>
<dbReference type="InterPro" id="IPR017907">
    <property type="entry name" value="Znf_RING_CS"/>
</dbReference>
<evidence type="ECO:0000256" key="1">
    <source>
        <dbReference type="ARBA" id="ARBA00001798"/>
    </source>
</evidence>
<dbReference type="PROSITE" id="PS00518">
    <property type="entry name" value="ZF_RING_1"/>
    <property type="match status" value="1"/>
</dbReference>
<reference evidence="12 13" key="1">
    <citation type="journal article" date="2018" name="Genome Biol. Evol.">
        <title>Multiple Roots of Fruiting Body Formation in Amoebozoa.</title>
        <authorList>
            <person name="Hillmann F."/>
            <person name="Forbes G."/>
            <person name="Novohradska S."/>
            <person name="Ferling I."/>
            <person name="Riege K."/>
            <person name="Groth M."/>
            <person name="Westermann M."/>
            <person name="Marz M."/>
            <person name="Spaller T."/>
            <person name="Winckler T."/>
            <person name="Schaap P."/>
            <person name="Glockner G."/>
        </authorList>
    </citation>
    <scope>NUCLEOTIDE SEQUENCE [LARGE SCALE GENOMIC DNA]</scope>
    <source>
        <strain evidence="12 13">Jena</strain>
    </source>
</reference>
<dbReference type="Gene3D" id="1.20.120.1750">
    <property type="match status" value="1"/>
</dbReference>
<dbReference type="SUPFAM" id="SSF57850">
    <property type="entry name" value="RING/U-box"/>
    <property type="match status" value="2"/>
</dbReference>
<dbReference type="AlphaFoldDB" id="A0A2P6MVK1"/>
<evidence type="ECO:0000259" key="11">
    <source>
        <dbReference type="PROSITE" id="PS51873"/>
    </source>
</evidence>
<dbReference type="GO" id="GO:0061630">
    <property type="term" value="F:ubiquitin protein ligase activity"/>
    <property type="evidence" value="ECO:0007669"/>
    <property type="project" value="UniProtKB-EC"/>
</dbReference>
<keyword evidence="5" id="KW-0677">Repeat</keyword>
<gene>
    <name evidence="12" type="ORF">PROFUN_09164</name>
</gene>
<dbReference type="Pfam" id="PF13445">
    <property type="entry name" value="zf-RING_UBOX"/>
    <property type="match status" value="1"/>
</dbReference>
<evidence type="ECO:0000259" key="10">
    <source>
        <dbReference type="PROSITE" id="PS50089"/>
    </source>
</evidence>
<dbReference type="SMART" id="SM00647">
    <property type="entry name" value="IBR"/>
    <property type="match status" value="1"/>
</dbReference>
<evidence type="ECO:0000256" key="3">
    <source>
        <dbReference type="ARBA" id="ARBA00022679"/>
    </source>
</evidence>
<evidence type="ECO:0000256" key="9">
    <source>
        <dbReference type="PROSITE-ProRule" id="PRU00175"/>
    </source>
</evidence>
<dbReference type="PROSITE" id="PS50089">
    <property type="entry name" value="ZF_RING_2"/>
    <property type="match status" value="1"/>
</dbReference>
<evidence type="ECO:0000256" key="8">
    <source>
        <dbReference type="ARBA" id="ARBA00022833"/>
    </source>
</evidence>
<dbReference type="InterPro" id="IPR027370">
    <property type="entry name" value="Znf-RING_euk"/>
</dbReference>
<evidence type="ECO:0000313" key="13">
    <source>
        <dbReference type="Proteomes" id="UP000241769"/>
    </source>
</evidence>
<keyword evidence="8" id="KW-0862">Zinc</keyword>
<evidence type="ECO:0000256" key="4">
    <source>
        <dbReference type="ARBA" id="ARBA00022723"/>
    </source>
</evidence>
<dbReference type="PANTHER" id="PTHR11685">
    <property type="entry name" value="RBR FAMILY RING FINGER AND IBR DOMAIN-CONTAINING"/>
    <property type="match status" value="1"/>
</dbReference>
<dbReference type="InterPro" id="IPR001841">
    <property type="entry name" value="Znf_RING"/>
</dbReference>
<keyword evidence="3" id="KW-0808">Transferase</keyword>
<organism evidence="12 13">
    <name type="scientific">Planoprotostelium fungivorum</name>
    <dbReference type="NCBI Taxonomy" id="1890364"/>
    <lineage>
        <taxon>Eukaryota</taxon>
        <taxon>Amoebozoa</taxon>
        <taxon>Evosea</taxon>
        <taxon>Variosea</taxon>
        <taxon>Cavosteliida</taxon>
        <taxon>Cavosteliaceae</taxon>
        <taxon>Planoprotostelium</taxon>
    </lineage>
</organism>
<dbReference type="Gene3D" id="3.30.40.10">
    <property type="entry name" value="Zinc/RING finger domain, C3HC4 (zinc finger)"/>
    <property type="match status" value="1"/>
</dbReference>
<dbReference type="SMART" id="SM00184">
    <property type="entry name" value="RING"/>
    <property type="match status" value="1"/>
</dbReference>
<protein>
    <recommendedName>
        <fullName evidence="2">RBR-type E3 ubiquitin transferase</fullName>
        <ecNumber evidence="2">2.3.2.31</ecNumber>
    </recommendedName>
</protein>
<comment type="caution">
    <text evidence="12">The sequence shown here is derived from an EMBL/GenBank/DDBJ whole genome shotgun (WGS) entry which is preliminary data.</text>
</comment>
<proteinExistence type="predicted"/>
<feature type="domain" description="RING-type" evidence="11">
    <location>
        <begin position="128"/>
        <end position="363"/>
    </location>
</feature>
<name>A0A2P6MVK1_9EUKA</name>
<comment type="catalytic activity">
    <reaction evidence="1">
        <text>[E2 ubiquitin-conjugating enzyme]-S-ubiquitinyl-L-cysteine + [acceptor protein]-L-lysine = [E2 ubiquitin-conjugating enzyme]-L-cysteine + [acceptor protein]-N(6)-ubiquitinyl-L-lysine.</text>
        <dbReference type="EC" id="2.3.2.31"/>
    </reaction>
</comment>
<keyword evidence="6 9" id="KW-0863">Zinc-finger</keyword>
<dbReference type="InterPro" id="IPR002867">
    <property type="entry name" value="IBR_dom"/>
</dbReference>
<evidence type="ECO:0000256" key="5">
    <source>
        <dbReference type="ARBA" id="ARBA00022737"/>
    </source>
</evidence>
<feature type="domain" description="RING-type" evidence="10">
    <location>
        <begin position="132"/>
        <end position="202"/>
    </location>
</feature>
<dbReference type="InterPro" id="IPR013083">
    <property type="entry name" value="Znf_RING/FYVE/PHD"/>
</dbReference>
<dbReference type="EC" id="2.3.2.31" evidence="2"/>
<dbReference type="PROSITE" id="PS51873">
    <property type="entry name" value="TRIAD"/>
    <property type="match status" value="1"/>
</dbReference>
<keyword evidence="4" id="KW-0479">Metal-binding</keyword>
<dbReference type="Proteomes" id="UP000241769">
    <property type="component" value="Unassembled WGS sequence"/>
</dbReference>
<accession>A0A2P6MVK1</accession>
<dbReference type="STRING" id="1890364.A0A2P6MVK1"/>
<dbReference type="InterPro" id="IPR044066">
    <property type="entry name" value="TRIAD_supradom"/>
</dbReference>
<dbReference type="GO" id="GO:0008270">
    <property type="term" value="F:zinc ion binding"/>
    <property type="evidence" value="ECO:0007669"/>
    <property type="project" value="UniProtKB-KW"/>
</dbReference>
<evidence type="ECO:0000256" key="6">
    <source>
        <dbReference type="ARBA" id="ARBA00022771"/>
    </source>
</evidence>
<keyword evidence="13" id="KW-1185">Reference proteome</keyword>
<dbReference type="EMBL" id="MDYQ01000364">
    <property type="protein sequence ID" value="PRP75740.1"/>
    <property type="molecule type" value="Genomic_DNA"/>
</dbReference>
<dbReference type="CDD" id="cd22584">
    <property type="entry name" value="Rcat_RBR_unk"/>
    <property type="match status" value="1"/>
</dbReference>
<dbReference type="Pfam" id="PF22191">
    <property type="entry name" value="IBR_1"/>
    <property type="match status" value="1"/>
</dbReference>
<dbReference type="OrthoDB" id="1431934at2759"/>
<dbReference type="GO" id="GO:0016567">
    <property type="term" value="P:protein ubiquitination"/>
    <property type="evidence" value="ECO:0007669"/>
    <property type="project" value="InterPro"/>
</dbReference>
<evidence type="ECO:0000256" key="2">
    <source>
        <dbReference type="ARBA" id="ARBA00012251"/>
    </source>
</evidence>